<accession>A0ABU0Y556</accession>
<gene>
    <name evidence="1" type="ORF">RB624_28505</name>
</gene>
<organism evidence="1 2">
    <name type="scientific">Janthinobacterium lividum</name>
    <dbReference type="NCBI Taxonomy" id="29581"/>
    <lineage>
        <taxon>Bacteria</taxon>
        <taxon>Pseudomonadati</taxon>
        <taxon>Pseudomonadota</taxon>
        <taxon>Betaproteobacteria</taxon>
        <taxon>Burkholderiales</taxon>
        <taxon>Oxalobacteraceae</taxon>
        <taxon>Janthinobacterium</taxon>
    </lineage>
</organism>
<evidence type="ECO:0000313" key="1">
    <source>
        <dbReference type="EMBL" id="MDQ4629841.1"/>
    </source>
</evidence>
<evidence type="ECO:0000313" key="2">
    <source>
        <dbReference type="Proteomes" id="UP001237592"/>
    </source>
</evidence>
<protein>
    <recommendedName>
        <fullName evidence="3">Phage tail assembly protein</fullName>
    </recommendedName>
</protein>
<comment type="caution">
    <text evidence="1">The sequence shown here is derived from an EMBL/GenBank/DDBJ whole genome shotgun (WGS) entry which is preliminary data.</text>
</comment>
<name>A0ABU0Y556_9BURK</name>
<proteinExistence type="predicted"/>
<dbReference type="Proteomes" id="UP001237592">
    <property type="component" value="Unassembled WGS sequence"/>
</dbReference>
<reference evidence="1 2" key="1">
    <citation type="submission" date="2023-08" db="EMBL/GenBank/DDBJ databases">
        <title>Draft genome sequence of Janthinobacterium lividum.</title>
        <authorList>
            <person name="Chun B.H."/>
            <person name="Lee Y."/>
        </authorList>
    </citation>
    <scope>NUCLEOTIDE SEQUENCE [LARGE SCALE GENOMIC DNA]</scope>
    <source>
        <strain evidence="1 2">AMJK</strain>
    </source>
</reference>
<sequence length="127" mass="14038">MSVICTEIEFILPLGYRDGDGNLHRNGVMRLATAGDEILPLKDHRVQSNPAYLIIIVLSRVIVRLGSLEMVSTKVVEELFAADFFHLQQLYNKINQVDTDDAGLPGEAQGALGKPGLLQFPTSFTQR</sequence>
<dbReference type="EMBL" id="JAVFKP010000018">
    <property type="protein sequence ID" value="MDQ4629841.1"/>
    <property type="molecule type" value="Genomic_DNA"/>
</dbReference>
<dbReference type="GeneID" id="56946405"/>
<dbReference type="RefSeq" id="WP_052139831.1">
    <property type="nucleotide sequence ID" value="NZ_CBCRWJ010000017.1"/>
</dbReference>
<evidence type="ECO:0008006" key="3">
    <source>
        <dbReference type="Google" id="ProtNLM"/>
    </source>
</evidence>
<keyword evidence="2" id="KW-1185">Reference proteome</keyword>